<comment type="caution">
    <text evidence="2">The sequence shown here is derived from an EMBL/GenBank/DDBJ whole genome shotgun (WGS) entry which is preliminary data.</text>
</comment>
<protein>
    <submittedName>
        <fullName evidence="2">Uncharacterized protein</fullName>
    </submittedName>
</protein>
<evidence type="ECO:0000256" key="1">
    <source>
        <dbReference type="SAM" id="MobiDB-lite"/>
    </source>
</evidence>
<feature type="compositionally biased region" description="Basic and acidic residues" evidence="1">
    <location>
        <begin position="18"/>
        <end position="28"/>
    </location>
</feature>
<proteinExistence type="predicted"/>
<feature type="compositionally biased region" description="Low complexity" evidence="1">
    <location>
        <begin position="1"/>
        <end position="17"/>
    </location>
</feature>
<evidence type="ECO:0000313" key="2">
    <source>
        <dbReference type="EMBL" id="CAE6495769.1"/>
    </source>
</evidence>
<reference evidence="2" key="1">
    <citation type="submission" date="2021-01" db="EMBL/GenBank/DDBJ databases">
        <authorList>
            <person name="Kaushik A."/>
        </authorList>
    </citation>
    <scope>NUCLEOTIDE SEQUENCE</scope>
    <source>
        <strain evidence="2">AG6-10EEA</strain>
    </source>
</reference>
<sequence length="385" mass="43462">MFTTGNSAGSATRTSARSIRDGAAHRESSFTGSGLSPGNNASYVTSAEDLATRPEEFMDWAREVKLDPIIKETVPEAAVFNRIRDLQRASKVFPRWCRTPNSSKFGSISTSHYKWRDRLCSALREQKCDLQDDQDLSLPCALAFVFQACCRHAEVFSSNRRRLASKRDMRTHIDCLMGLDGDMPMEYSTGRELRLPATASNKINAANYDFRVAASAFYTDSITDEDLILVHCVTAYAPIGCGENRMKIGIVSALYQKRVLGIQDQFVFGVFQFEEDFLQVVAGIWQFDEIKIYKVGNYSLRDSFSLSQFYLVLRGIKQLASVYLDQLMDSEKALLTAIETNLPANEWAPVERGLSLKLAALEEWDRDERVNAFLEGMRFESCDQK</sequence>
<evidence type="ECO:0000313" key="3">
    <source>
        <dbReference type="Proteomes" id="UP000663853"/>
    </source>
</evidence>
<feature type="compositionally biased region" description="Polar residues" evidence="1">
    <location>
        <begin position="29"/>
        <end position="38"/>
    </location>
</feature>
<dbReference type="AlphaFoldDB" id="A0A8H3CTT3"/>
<dbReference type="Proteomes" id="UP000663853">
    <property type="component" value="Unassembled WGS sequence"/>
</dbReference>
<name>A0A8H3CTT3_9AGAM</name>
<gene>
    <name evidence="2" type="ORF">RDB_LOCUS106157</name>
</gene>
<feature type="region of interest" description="Disordered" evidence="1">
    <location>
        <begin position="1"/>
        <end position="38"/>
    </location>
</feature>
<dbReference type="EMBL" id="CAJMXA010003442">
    <property type="protein sequence ID" value="CAE6495769.1"/>
    <property type="molecule type" value="Genomic_DNA"/>
</dbReference>
<accession>A0A8H3CTT3</accession>
<organism evidence="2 3">
    <name type="scientific">Rhizoctonia solani</name>
    <dbReference type="NCBI Taxonomy" id="456999"/>
    <lineage>
        <taxon>Eukaryota</taxon>
        <taxon>Fungi</taxon>
        <taxon>Dikarya</taxon>
        <taxon>Basidiomycota</taxon>
        <taxon>Agaricomycotina</taxon>
        <taxon>Agaricomycetes</taxon>
        <taxon>Cantharellales</taxon>
        <taxon>Ceratobasidiaceae</taxon>
        <taxon>Rhizoctonia</taxon>
    </lineage>
</organism>